<feature type="domain" description="Phospholipid/glycerol acyltransferase" evidence="7">
    <location>
        <begin position="77"/>
        <end position="192"/>
    </location>
</feature>
<keyword evidence="6" id="KW-1133">Transmembrane helix</keyword>
<comment type="caution">
    <text evidence="8">The sequence shown here is derived from an EMBL/GenBank/DDBJ whole genome shotgun (WGS) entry which is preliminary data.</text>
</comment>
<evidence type="ECO:0000256" key="6">
    <source>
        <dbReference type="SAM" id="Phobius"/>
    </source>
</evidence>
<name>A0AA94EXG4_9FLAO</name>
<evidence type="ECO:0000256" key="3">
    <source>
        <dbReference type="ARBA" id="ARBA00022679"/>
    </source>
</evidence>
<dbReference type="KEGG" id="fcv:AWN65_13060"/>
<dbReference type="AlphaFoldDB" id="A0AA94EXG4"/>
<reference evidence="8" key="1">
    <citation type="submission" date="2018-12" db="EMBL/GenBank/DDBJ databases">
        <title>Draft genome sequence of Flaovobacterium columnare BGFS27 isolated from channel catfish in Alabama.</title>
        <authorList>
            <person name="Cai W."/>
            <person name="Arias C."/>
        </authorList>
    </citation>
    <scope>NUCLEOTIDE SEQUENCE [LARGE SCALE GENOMIC DNA]</scope>
    <source>
        <strain evidence="8">BGFS27</strain>
    </source>
</reference>
<keyword evidence="2" id="KW-0444">Lipid biosynthesis</keyword>
<keyword evidence="5 8" id="KW-0012">Acyltransferase</keyword>
<comment type="pathway">
    <text evidence="1">Lipid metabolism.</text>
</comment>
<dbReference type="PANTHER" id="PTHR10434:SF64">
    <property type="entry name" value="1-ACYL-SN-GLYCEROL-3-PHOSPHATE ACYLTRANSFERASE-RELATED"/>
    <property type="match status" value="1"/>
</dbReference>
<evidence type="ECO:0000256" key="1">
    <source>
        <dbReference type="ARBA" id="ARBA00005189"/>
    </source>
</evidence>
<dbReference type="InterPro" id="IPR002123">
    <property type="entry name" value="Plipid/glycerol_acylTrfase"/>
</dbReference>
<keyword evidence="3" id="KW-0808">Transferase</keyword>
<dbReference type="GO" id="GO:0003841">
    <property type="term" value="F:1-acylglycerol-3-phosphate O-acyltransferase activity"/>
    <property type="evidence" value="ECO:0007669"/>
    <property type="project" value="TreeGrafter"/>
</dbReference>
<dbReference type="CDD" id="cd07989">
    <property type="entry name" value="LPLAT_AGPAT-like"/>
    <property type="match status" value="1"/>
</dbReference>
<dbReference type="GeneID" id="56896691"/>
<sequence length="258" mass="30310">MRMLKILFWCIWRLWFYVLVLIPILIMSPFLTLSLSKDSWYPYFFKMARLWAKIVLYGMGFHYKIKSEQPVLPNHSYMFIANHTSMTDIMLMLAVVKNPFVFVGKKELVKIPIFGFFYKRAAIMVDRDSMRSRSEVYERAKARINQGLSICIFPEGKVPDDESVILDEFKSGAFNIAIDHQLTIVPIVFYDNKNLFSYTFFSGKPGCLRVQFLSFVKTTGMTHEDKKIIKDKSRKLILNKLLNDPAYMRHSNKNTHQK</sequence>
<dbReference type="RefSeq" id="WP_060383550.1">
    <property type="nucleotide sequence ID" value="NZ_MTDB01000001.1"/>
</dbReference>
<dbReference type="SMART" id="SM00563">
    <property type="entry name" value="PlsC"/>
    <property type="match status" value="1"/>
</dbReference>
<evidence type="ECO:0000256" key="2">
    <source>
        <dbReference type="ARBA" id="ARBA00022516"/>
    </source>
</evidence>
<evidence type="ECO:0000259" key="7">
    <source>
        <dbReference type="SMART" id="SM00563"/>
    </source>
</evidence>
<accession>A0AA94EXG4</accession>
<dbReference type="Pfam" id="PF01553">
    <property type="entry name" value="Acyltransferase"/>
    <property type="match status" value="1"/>
</dbReference>
<keyword evidence="6" id="KW-0812">Transmembrane</keyword>
<dbReference type="EMBL" id="RWGX01000006">
    <property type="protein sequence ID" value="RVU86944.1"/>
    <property type="molecule type" value="Genomic_DNA"/>
</dbReference>
<keyword evidence="4" id="KW-0443">Lipid metabolism</keyword>
<proteinExistence type="predicted"/>
<evidence type="ECO:0000313" key="8">
    <source>
        <dbReference type="EMBL" id="RVU86944.1"/>
    </source>
</evidence>
<protein>
    <submittedName>
        <fullName evidence="8">1-acyl-sn-glycerol-3-phosphate acyltransferase</fullName>
    </submittedName>
</protein>
<gene>
    <name evidence="8" type="ORF">EJB19_15525</name>
</gene>
<organism evidence="8">
    <name type="scientific">Flavobacterium columnare</name>
    <dbReference type="NCBI Taxonomy" id="996"/>
    <lineage>
        <taxon>Bacteria</taxon>
        <taxon>Pseudomonadati</taxon>
        <taxon>Bacteroidota</taxon>
        <taxon>Flavobacteriia</taxon>
        <taxon>Flavobacteriales</taxon>
        <taxon>Flavobacteriaceae</taxon>
        <taxon>Flavobacterium</taxon>
    </lineage>
</organism>
<keyword evidence="6" id="KW-0472">Membrane</keyword>
<dbReference type="GO" id="GO:0006654">
    <property type="term" value="P:phosphatidic acid biosynthetic process"/>
    <property type="evidence" value="ECO:0007669"/>
    <property type="project" value="TreeGrafter"/>
</dbReference>
<dbReference type="PANTHER" id="PTHR10434">
    <property type="entry name" value="1-ACYL-SN-GLYCEROL-3-PHOSPHATE ACYLTRANSFERASE"/>
    <property type="match status" value="1"/>
</dbReference>
<dbReference type="SUPFAM" id="SSF69593">
    <property type="entry name" value="Glycerol-3-phosphate (1)-acyltransferase"/>
    <property type="match status" value="1"/>
</dbReference>
<feature type="transmembrane region" description="Helical" evidence="6">
    <location>
        <begin position="6"/>
        <end position="31"/>
    </location>
</feature>
<evidence type="ECO:0000256" key="5">
    <source>
        <dbReference type="ARBA" id="ARBA00023315"/>
    </source>
</evidence>
<evidence type="ECO:0000256" key="4">
    <source>
        <dbReference type="ARBA" id="ARBA00023098"/>
    </source>
</evidence>